<dbReference type="Proteomes" id="UP001236258">
    <property type="component" value="Unassembled WGS sequence"/>
</dbReference>
<comment type="caution">
    <text evidence="1">The sequence shown here is derived from an EMBL/GenBank/DDBJ whole genome shotgun (WGS) entry which is preliminary data.</text>
</comment>
<dbReference type="RefSeq" id="WP_305945956.1">
    <property type="nucleotide sequence ID" value="NZ_JAUZVY010000005.1"/>
</dbReference>
<organism evidence="1 2">
    <name type="scientific">Alkalimonas delamerensis</name>
    <dbReference type="NCBI Taxonomy" id="265981"/>
    <lineage>
        <taxon>Bacteria</taxon>
        <taxon>Pseudomonadati</taxon>
        <taxon>Pseudomonadota</taxon>
        <taxon>Gammaproteobacteria</taxon>
        <taxon>Alkalimonas</taxon>
    </lineage>
</organism>
<dbReference type="EMBL" id="JAUZVY010000005">
    <property type="protein sequence ID" value="MDP4529911.1"/>
    <property type="molecule type" value="Genomic_DNA"/>
</dbReference>
<protein>
    <recommendedName>
        <fullName evidence="3">Cytochrome c domain-containing protein</fullName>
    </recommendedName>
</protein>
<keyword evidence="2" id="KW-1185">Reference proteome</keyword>
<name>A0ABT9GSF3_9GAMM</name>
<dbReference type="InterPro" id="IPR010980">
    <property type="entry name" value="Cyt_c/b562"/>
</dbReference>
<accession>A0ABT9GSF3</accession>
<sequence length="162" mass="17861">MKALWYPITLIGLLGLSPLHSAELPASNQWLLEADSDEERFARIEKMFAGFSGAMAEVGARYQHSFDAIVDGNYALASYHWDKLGAAMELGYFRRPGRAANSQAMFLQTAWPELTKALAAGDAKAIERSFLQARGACMACHAAEQVPFMNDQPLFRATAEFP</sequence>
<dbReference type="SUPFAM" id="SSF47175">
    <property type="entry name" value="Cytochromes"/>
    <property type="match status" value="1"/>
</dbReference>
<reference evidence="1 2" key="1">
    <citation type="submission" date="2023-08" db="EMBL/GenBank/DDBJ databases">
        <authorList>
            <person name="Joshi A."/>
            <person name="Thite S."/>
        </authorList>
    </citation>
    <scope>NUCLEOTIDE SEQUENCE [LARGE SCALE GENOMIC DNA]</scope>
    <source>
        <strain evidence="1 2">1E1</strain>
    </source>
</reference>
<evidence type="ECO:0008006" key="3">
    <source>
        <dbReference type="Google" id="ProtNLM"/>
    </source>
</evidence>
<proteinExistence type="predicted"/>
<evidence type="ECO:0000313" key="2">
    <source>
        <dbReference type="Proteomes" id="UP001236258"/>
    </source>
</evidence>
<gene>
    <name evidence="1" type="ORF">Q3O59_12855</name>
</gene>
<evidence type="ECO:0000313" key="1">
    <source>
        <dbReference type="EMBL" id="MDP4529911.1"/>
    </source>
</evidence>